<dbReference type="GO" id="GO:0016887">
    <property type="term" value="F:ATP hydrolysis activity"/>
    <property type="evidence" value="ECO:0007669"/>
    <property type="project" value="InterPro"/>
</dbReference>
<sequence length="253" mass="27897">MSEPVLETEGLTKRFDGITAVDNVSISVPSGTLKAIIGPNGAGKTTFFNLLSGVYPPTDGKIWYKGEDITRKRPDERSQKGLVRSFQLTQIFPNLSTLENIRLAAQSRGKSSTNYNMLKDALSYSEYVEKSKELLKDFELFDKANAPARDLSGADMRKLDVMMAIASEPEVLLLDEPTSGMAMEEIPEILDIITSLSENREDLTIVFIEHKVNVVMDIADSIFVLANGKVIADGTPKEIQEDEEVQKAYLGGT</sequence>
<dbReference type="AlphaFoldDB" id="A0A133UQ85"/>
<gene>
    <name evidence="9" type="ORF">AKJ37_05610</name>
</gene>
<reference evidence="9 10" key="1">
    <citation type="journal article" date="2016" name="Sci. Rep.">
        <title>Metabolic traits of an uncultured archaeal lineage -MSBL1- from brine pools of the Red Sea.</title>
        <authorList>
            <person name="Mwirichia R."/>
            <person name="Alam I."/>
            <person name="Rashid M."/>
            <person name="Vinu M."/>
            <person name="Ba-Alawi W."/>
            <person name="Anthony Kamau A."/>
            <person name="Kamanda Ngugi D."/>
            <person name="Goker M."/>
            <person name="Klenk H.P."/>
            <person name="Bajic V."/>
            <person name="Stingl U."/>
        </authorList>
    </citation>
    <scope>NUCLEOTIDE SEQUENCE [LARGE SCALE GENOMIC DNA]</scope>
    <source>
        <strain evidence="9">SCGC-AAA259I09</strain>
    </source>
</reference>
<dbReference type="CDD" id="cd03219">
    <property type="entry name" value="ABC_Mj1267_LivG_branched"/>
    <property type="match status" value="1"/>
</dbReference>
<dbReference type="InterPro" id="IPR003593">
    <property type="entry name" value="AAA+_ATPase"/>
</dbReference>
<comment type="caution">
    <text evidence="9">The sequence shown here is derived from an EMBL/GenBank/DDBJ whole genome shotgun (WGS) entry which is preliminary data.</text>
</comment>
<evidence type="ECO:0000313" key="9">
    <source>
        <dbReference type="EMBL" id="KXA96286.1"/>
    </source>
</evidence>
<evidence type="ECO:0000313" key="10">
    <source>
        <dbReference type="Proteomes" id="UP000070463"/>
    </source>
</evidence>
<dbReference type="Pfam" id="PF00005">
    <property type="entry name" value="ABC_tran"/>
    <property type="match status" value="1"/>
</dbReference>
<evidence type="ECO:0000256" key="7">
    <source>
        <dbReference type="ARBA" id="ARBA00072811"/>
    </source>
</evidence>
<keyword evidence="4" id="KW-0067">ATP-binding</keyword>
<evidence type="ECO:0000256" key="1">
    <source>
        <dbReference type="ARBA" id="ARBA00005417"/>
    </source>
</evidence>
<dbReference type="InterPro" id="IPR027417">
    <property type="entry name" value="P-loop_NTPase"/>
</dbReference>
<dbReference type="GO" id="GO:0005524">
    <property type="term" value="F:ATP binding"/>
    <property type="evidence" value="ECO:0007669"/>
    <property type="project" value="UniProtKB-KW"/>
</dbReference>
<dbReference type="InterPro" id="IPR003439">
    <property type="entry name" value="ABC_transporter-like_ATP-bd"/>
</dbReference>
<dbReference type="FunFam" id="3.40.50.300:FF:000421">
    <property type="entry name" value="Branched-chain amino acid ABC transporter ATP-binding protein"/>
    <property type="match status" value="1"/>
</dbReference>
<evidence type="ECO:0000256" key="3">
    <source>
        <dbReference type="ARBA" id="ARBA00022741"/>
    </source>
</evidence>
<evidence type="ECO:0000256" key="5">
    <source>
        <dbReference type="ARBA" id="ARBA00022970"/>
    </source>
</evidence>
<organism evidence="9 10">
    <name type="scientific">candidate division MSBL1 archaeon SCGC-AAA259I09</name>
    <dbReference type="NCBI Taxonomy" id="1698267"/>
    <lineage>
        <taxon>Archaea</taxon>
        <taxon>Methanobacteriati</taxon>
        <taxon>Methanobacteriota</taxon>
        <taxon>candidate division MSBL1</taxon>
    </lineage>
</organism>
<dbReference type="PROSITE" id="PS50893">
    <property type="entry name" value="ABC_TRANSPORTER_2"/>
    <property type="match status" value="1"/>
</dbReference>
<dbReference type="Gene3D" id="3.40.50.300">
    <property type="entry name" value="P-loop containing nucleotide triphosphate hydrolases"/>
    <property type="match status" value="1"/>
</dbReference>
<feature type="domain" description="ABC transporter" evidence="8">
    <location>
        <begin position="6"/>
        <end position="252"/>
    </location>
</feature>
<dbReference type="InterPro" id="IPR051120">
    <property type="entry name" value="ABC_AA/LPS_Transport"/>
</dbReference>
<evidence type="ECO:0000256" key="2">
    <source>
        <dbReference type="ARBA" id="ARBA00022448"/>
    </source>
</evidence>
<proteinExistence type="inferred from homology"/>
<dbReference type="Pfam" id="PF12399">
    <property type="entry name" value="BCA_ABC_TP_C"/>
    <property type="match status" value="1"/>
</dbReference>
<dbReference type="SMART" id="SM00382">
    <property type="entry name" value="AAA"/>
    <property type="match status" value="1"/>
</dbReference>
<dbReference type="PATRIC" id="fig|1698267.3.peg.1948"/>
<evidence type="ECO:0000259" key="8">
    <source>
        <dbReference type="PROSITE" id="PS50893"/>
    </source>
</evidence>
<dbReference type="PANTHER" id="PTHR45772">
    <property type="entry name" value="CONSERVED COMPONENT OF ABC TRANSPORTER FOR NATURAL AMINO ACIDS-RELATED"/>
    <property type="match status" value="1"/>
</dbReference>
<dbReference type="EMBL" id="LHXR01000092">
    <property type="protein sequence ID" value="KXA96286.1"/>
    <property type="molecule type" value="Genomic_DNA"/>
</dbReference>
<dbReference type="PANTHER" id="PTHR45772:SF3">
    <property type="entry name" value="ABC TRANSPORTER ATP-BINDING PROTEIN"/>
    <property type="match status" value="1"/>
</dbReference>
<evidence type="ECO:0000256" key="4">
    <source>
        <dbReference type="ARBA" id="ARBA00022840"/>
    </source>
</evidence>
<keyword evidence="5" id="KW-0029">Amino-acid transport</keyword>
<keyword evidence="10" id="KW-1185">Reference proteome</keyword>
<dbReference type="GO" id="GO:0006865">
    <property type="term" value="P:amino acid transport"/>
    <property type="evidence" value="ECO:0007669"/>
    <property type="project" value="UniProtKB-KW"/>
</dbReference>
<dbReference type="SUPFAM" id="SSF52540">
    <property type="entry name" value="P-loop containing nucleoside triphosphate hydrolases"/>
    <property type="match status" value="1"/>
</dbReference>
<keyword evidence="2" id="KW-0813">Transport</keyword>
<dbReference type="GO" id="GO:0005886">
    <property type="term" value="C:plasma membrane"/>
    <property type="evidence" value="ECO:0007669"/>
    <property type="project" value="TreeGrafter"/>
</dbReference>
<name>A0A133UQ85_9EURY</name>
<accession>A0A133UQ85</accession>
<comment type="similarity">
    <text evidence="1">Belongs to the ABC transporter superfamily.</text>
</comment>
<evidence type="ECO:0000256" key="6">
    <source>
        <dbReference type="ARBA" id="ARBA00056071"/>
    </source>
</evidence>
<dbReference type="InterPro" id="IPR032823">
    <property type="entry name" value="BCA_ABC_TP_C"/>
</dbReference>
<protein>
    <recommendedName>
        <fullName evidence="7">Probable branched-chain amino acid transport ATP-binding protein LivG</fullName>
    </recommendedName>
</protein>
<comment type="function">
    <text evidence="6">Probable component of a branched-chain amino-acid transport system.</text>
</comment>
<dbReference type="Proteomes" id="UP000070463">
    <property type="component" value="Unassembled WGS sequence"/>
</dbReference>
<keyword evidence="3" id="KW-0547">Nucleotide-binding</keyword>